<evidence type="ECO:0000313" key="6">
    <source>
        <dbReference type="Proteomes" id="UP000184440"/>
    </source>
</evidence>
<comment type="pathway">
    <text evidence="1">Metabolic intermediate biosynthesis; chorismate biosynthesis; chorismate from D-erythrose 4-phosphate and phosphoenolpyruvate: step 4/7.</text>
</comment>
<dbReference type="GO" id="GO:0009073">
    <property type="term" value="P:aromatic amino acid family biosynthetic process"/>
    <property type="evidence" value="ECO:0007669"/>
    <property type="project" value="UniProtKB-KW"/>
</dbReference>
<dbReference type="Pfam" id="PF08501">
    <property type="entry name" value="Shikimate_dh_N"/>
    <property type="match status" value="1"/>
</dbReference>
<dbReference type="OrthoDB" id="9776868at2"/>
<dbReference type="PANTHER" id="PTHR21089">
    <property type="entry name" value="SHIKIMATE DEHYDROGENASE"/>
    <property type="match status" value="1"/>
</dbReference>
<dbReference type="Pfam" id="PF18317">
    <property type="entry name" value="SDH_C"/>
    <property type="match status" value="1"/>
</dbReference>
<dbReference type="PANTHER" id="PTHR21089:SF1">
    <property type="entry name" value="BIFUNCTIONAL 3-DEHYDROQUINATE DEHYDRATASE_SHIKIMATE DEHYDROGENASE, CHLOROPLASTIC"/>
    <property type="match status" value="1"/>
</dbReference>
<dbReference type="GO" id="GO:0050661">
    <property type="term" value="F:NADP binding"/>
    <property type="evidence" value="ECO:0007669"/>
    <property type="project" value="TreeGrafter"/>
</dbReference>
<dbReference type="InterPro" id="IPR013708">
    <property type="entry name" value="Shikimate_DH-bd_N"/>
</dbReference>
<dbReference type="STRING" id="134849.SAMN05443668_11175"/>
<proteinExistence type="predicted"/>
<feature type="domain" description="Shikimate dehydrogenase substrate binding N-terminal" evidence="3">
    <location>
        <begin position="15"/>
        <end position="97"/>
    </location>
</feature>
<dbReference type="InterPro" id="IPR046346">
    <property type="entry name" value="Aminoacid_DH-like_N_sf"/>
</dbReference>
<dbReference type="InterPro" id="IPR041121">
    <property type="entry name" value="SDH_C"/>
</dbReference>
<dbReference type="SUPFAM" id="SSF53223">
    <property type="entry name" value="Aminoacid dehydrogenase-like, N-terminal domain"/>
    <property type="match status" value="1"/>
</dbReference>
<dbReference type="SUPFAM" id="SSF51735">
    <property type="entry name" value="NAD(P)-binding Rossmann-fold domains"/>
    <property type="match status" value="1"/>
</dbReference>
<dbReference type="GO" id="GO:0005829">
    <property type="term" value="C:cytosol"/>
    <property type="evidence" value="ECO:0007669"/>
    <property type="project" value="TreeGrafter"/>
</dbReference>
<evidence type="ECO:0000256" key="2">
    <source>
        <dbReference type="ARBA" id="ARBA00023141"/>
    </source>
</evidence>
<keyword evidence="2" id="KW-0057">Aromatic amino acid biosynthesis</keyword>
<dbReference type="Gene3D" id="3.40.50.720">
    <property type="entry name" value="NAD(P)-binding Rossmann-like Domain"/>
    <property type="match status" value="1"/>
</dbReference>
<dbReference type="EMBL" id="FRCS01000011">
    <property type="protein sequence ID" value="SHN45038.1"/>
    <property type="molecule type" value="Genomic_DNA"/>
</dbReference>
<evidence type="ECO:0000256" key="1">
    <source>
        <dbReference type="ARBA" id="ARBA00004871"/>
    </source>
</evidence>
<sequence>MTSHAPGGAVRRAAVLGSPIAHSLSPVLHEAAYAVLGLGTWSYTRVECAEDDLSGFVAGLGPEWAGLSLTMPLKRVALEVATEVSAEAEAIGAANTLLLAPGRRRAENTDAPGMADALREAGLQIASTPLVLGAGGTAQAALAALAAPGAGIAPLVDGPVTVLVRSPHRADVLRTTAERLGLALDVRPLDEAPTRLTAADLVISTLPKGIADPLAHAALRPGAVVFDVVYDPWPTALATAATAAGCRVVSGLDLLLHQAGHQVRLMTGREAPIEAMRAALALAR</sequence>
<dbReference type="Gene3D" id="3.40.50.10860">
    <property type="entry name" value="Leucine Dehydrogenase, chain A, domain 1"/>
    <property type="match status" value="1"/>
</dbReference>
<organism evidence="5 6">
    <name type="scientific">Cryptosporangium aurantiacum</name>
    <dbReference type="NCBI Taxonomy" id="134849"/>
    <lineage>
        <taxon>Bacteria</taxon>
        <taxon>Bacillati</taxon>
        <taxon>Actinomycetota</taxon>
        <taxon>Actinomycetes</taxon>
        <taxon>Cryptosporangiales</taxon>
        <taxon>Cryptosporangiaceae</taxon>
        <taxon>Cryptosporangium</taxon>
    </lineage>
</organism>
<gene>
    <name evidence="5" type="ORF">SAMN05443668_11175</name>
</gene>
<dbReference type="InterPro" id="IPR022893">
    <property type="entry name" value="Shikimate_DH_fam"/>
</dbReference>
<accession>A0A1M7RG56</accession>
<name>A0A1M7RG56_9ACTN</name>
<keyword evidence="6" id="KW-1185">Reference proteome</keyword>
<evidence type="ECO:0000313" key="5">
    <source>
        <dbReference type="EMBL" id="SHN45038.1"/>
    </source>
</evidence>
<dbReference type="InterPro" id="IPR036291">
    <property type="entry name" value="NAD(P)-bd_dom_sf"/>
</dbReference>
<dbReference type="AlphaFoldDB" id="A0A1M7RG56"/>
<dbReference type="GO" id="GO:0009423">
    <property type="term" value="P:chorismate biosynthetic process"/>
    <property type="evidence" value="ECO:0007669"/>
    <property type="project" value="TreeGrafter"/>
</dbReference>
<feature type="domain" description="SDH C-terminal" evidence="4">
    <location>
        <begin position="251"/>
        <end position="280"/>
    </location>
</feature>
<dbReference type="Proteomes" id="UP000184440">
    <property type="component" value="Unassembled WGS sequence"/>
</dbReference>
<keyword evidence="2" id="KW-0028">Amino-acid biosynthesis</keyword>
<dbReference type="GO" id="GO:0019632">
    <property type="term" value="P:shikimate metabolic process"/>
    <property type="evidence" value="ECO:0007669"/>
    <property type="project" value="TreeGrafter"/>
</dbReference>
<reference evidence="5 6" key="1">
    <citation type="submission" date="2016-11" db="EMBL/GenBank/DDBJ databases">
        <authorList>
            <person name="Jaros S."/>
            <person name="Januszkiewicz K."/>
            <person name="Wedrychowicz H."/>
        </authorList>
    </citation>
    <scope>NUCLEOTIDE SEQUENCE [LARGE SCALE GENOMIC DNA]</scope>
    <source>
        <strain evidence="5 6">DSM 46144</strain>
    </source>
</reference>
<protein>
    <submittedName>
        <fullName evidence="5">Shikimate dehydrogenase</fullName>
    </submittedName>
</protein>
<dbReference type="GO" id="GO:0004764">
    <property type="term" value="F:shikimate 3-dehydrogenase (NADP+) activity"/>
    <property type="evidence" value="ECO:0007669"/>
    <property type="project" value="InterPro"/>
</dbReference>
<dbReference type="NCBIfam" id="NF001311">
    <property type="entry name" value="PRK00258.1-3"/>
    <property type="match status" value="1"/>
</dbReference>
<evidence type="ECO:0000259" key="3">
    <source>
        <dbReference type="Pfam" id="PF08501"/>
    </source>
</evidence>
<evidence type="ECO:0000259" key="4">
    <source>
        <dbReference type="Pfam" id="PF18317"/>
    </source>
</evidence>